<name>A0A8X7BMP0_TRICX</name>
<gene>
    <name evidence="2" type="primary">TCB2_157</name>
    <name evidence="2" type="ORF">TNCV_2567001</name>
</gene>
<dbReference type="InterPro" id="IPR038717">
    <property type="entry name" value="Tc1-like_DDE_dom"/>
</dbReference>
<dbReference type="InterPro" id="IPR036397">
    <property type="entry name" value="RNaseH_sf"/>
</dbReference>
<protein>
    <submittedName>
        <fullName evidence="2">Transposable element Tcb2 transposase</fullName>
    </submittedName>
</protein>
<reference evidence="2" key="1">
    <citation type="submission" date="2020-08" db="EMBL/GenBank/DDBJ databases">
        <title>Multicomponent nature underlies the extraordinary mechanical properties of spider dragline silk.</title>
        <authorList>
            <person name="Kono N."/>
            <person name="Nakamura H."/>
            <person name="Mori M."/>
            <person name="Yoshida Y."/>
            <person name="Ohtoshi R."/>
            <person name="Malay A.D."/>
            <person name="Moran D.A.P."/>
            <person name="Tomita M."/>
            <person name="Numata K."/>
            <person name="Arakawa K."/>
        </authorList>
    </citation>
    <scope>NUCLEOTIDE SEQUENCE</scope>
</reference>
<sequence length="111" mass="13181">MVWGVYSWHNMEALICLDTTLTGDRYVSILSDLLHPFMYFVPSDVFGEIQQDNVTPHTSRTDTEWLQEHSSEFRHFHWPPKSADMNIIEYIWHALKPTVQKRFHPLLLLLI</sequence>
<comment type="caution">
    <text evidence="2">The sequence shown here is derived from an EMBL/GenBank/DDBJ whole genome shotgun (WGS) entry which is preliminary data.</text>
</comment>
<dbReference type="GO" id="GO:0003676">
    <property type="term" value="F:nucleic acid binding"/>
    <property type="evidence" value="ECO:0007669"/>
    <property type="project" value="InterPro"/>
</dbReference>
<dbReference type="Proteomes" id="UP000887159">
    <property type="component" value="Unassembled WGS sequence"/>
</dbReference>
<dbReference type="AlphaFoldDB" id="A0A8X7BMP0"/>
<organism evidence="2 3">
    <name type="scientific">Trichonephila clavipes</name>
    <name type="common">Golden silk orbweaver</name>
    <name type="synonym">Nephila clavipes</name>
    <dbReference type="NCBI Taxonomy" id="2585209"/>
    <lineage>
        <taxon>Eukaryota</taxon>
        <taxon>Metazoa</taxon>
        <taxon>Ecdysozoa</taxon>
        <taxon>Arthropoda</taxon>
        <taxon>Chelicerata</taxon>
        <taxon>Arachnida</taxon>
        <taxon>Araneae</taxon>
        <taxon>Araneomorphae</taxon>
        <taxon>Entelegynae</taxon>
        <taxon>Araneoidea</taxon>
        <taxon>Nephilidae</taxon>
        <taxon>Trichonephila</taxon>
    </lineage>
</organism>
<evidence type="ECO:0000313" key="3">
    <source>
        <dbReference type="Proteomes" id="UP000887159"/>
    </source>
</evidence>
<evidence type="ECO:0000313" key="2">
    <source>
        <dbReference type="EMBL" id="GFY36738.1"/>
    </source>
</evidence>
<accession>A0A8X7BMP0</accession>
<dbReference type="EMBL" id="BMAU01021438">
    <property type="protein sequence ID" value="GFY36738.1"/>
    <property type="molecule type" value="Genomic_DNA"/>
</dbReference>
<proteinExistence type="predicted"/>
<dbReference type="Pfam" id="PF13358">
    <property type="entry name" value="DDE_3"/>
    <property type="match status" value="1"/>
</dbReference>
<evidence type="ECO:0000259" key="1">
    <source>
        <dbReference type="Pfam" id="PF13358"/>
    </source>
</evidence>
<keyword evidence="3" id="KW-1185">Reference proteome</keyword>
<dbReference type="Gene3D" id="3.30.420.10">
    <property type="entry name" value="Ribonuclease H-like superfamily/Ribonuclease H"/>
    <property type="match status" value="1"/>
</dbReference>
<feature type="domain" description="Tc1-like transposase DDE" evidence="1">
    <location>
        <begin position="13"/>
        <end position="103"/>
    </location>
</feature>